<organism evidence="2 3">
    <name type="scientific">Rheinheimera salexigens</name>
    <dbReference type="NCBI Taxonomy" id="1628148"/>
    <lineage>
        <taxon>Bacteria</taxon>
        <taxon>Pseudomonadati</taxon>
        <taxon>Pseudomonadota</taxon>
        <taxon>Gammaproteobacteria</taxon>
        <taxon>Chromatiales</taxon>
        <taxon>Chromatiaceae</taxon>
        <taxon>Rheinheimera</taxon>
    </lineage>
</organism>
<comment type="caution">
    <text evidence="2">The sequence shown here is derived from an EMBL/GenBank/DDBJ whole genome shotgun (WGS) entry which is preliminary data.</text>
</comment>
<evidence type="ECO:0000313" key="2">
    <source>
        <dbReference type="EMBL" id="OEY68723.1"/>
    </source>
</evidence>
<reference evidence="3" key="1">
    <citation type="submission" date="2016-09" db="EMBL/GenBank/DDBJ databases">
        <authorList>
            <person name="Wan X."/>
            <person name="Hou S."/>
        </authorList>
    </citation>
    <scope>NUCLEOTIDE SEQUENCE [LARGE SCALE GENOMIC DNA]</scope>
    <source>
        <strain evidence="3">KH87</strain>
    </source>
</reference>
<dbReference type="STRING" id="1628148.BI198_03415"/>
<proteinExistence type="predicted"/>
<dbReference type="AlphaFoldDB" id="A0A1E7Q3S0"/>
<feature type="signal peptide" evidence="1">
    <location>
        <begin position="1"/>
        <end position="19"/>
    </location>
</feature>
<name>A0A1E7Q3S0_9GAMM</name>
<feature type="chain" id="PRO_5009200410" description="Bacterial surface antigen (D15) domain-containing protein" evidence="1">
    <location>
        <begin position="20"/>
        <end position="539"/>
    </location>
</feature>
<keyword evidence="3" id="KW-1185">Reference proteome</keyword>
<dbReference type="Gene3D" id="2.40.160.50">
    <property type="entry name" value="membrane protein fhac: a member of the omp85/tpsb transporter family"/>
    <property type="match status" value="1"/>
</dbReference>
<dbReference type="EMBL" id="MKEK01000001">
    <property type="protein sequence ID" value="OEY68723.1"/>
    <property type="molecule type" value="Genomic_DNA"/>
</dbReference>
<gene>
    <name evidence="2" type="ORF">BI198_03415</name>
</gene>
<evidence type="ECO:0000313" key="3">
    <source>
        <dbReference type="Proteomes" id="UP000242258"/>
    </source>
</evidence>
<accession>A0A1E7Q3S0</accession>
<dbReference type="RefSeq" id="WP_070048289.1">
    <property type="nucleotide sequence ID" value="NZ_CBCSDO010000001.1"/>
</dbReference>
<dbReference type="OrthoDB" id="6306838at2"/>
<sequence length="539" mass="62142">MRVALCLTISCIFSTYALADCQPVADNHFLLDQSNIRIKDITYNSNNVFDLTNKNTFWLHEFANYTHTITRDSVLQDDVLFEIGAPLDEKVLAETERLLRTRSYLREANVRISHYCASENAVIIDVETWDNWSLLPTVDFSSEGGRSKSALGFEEDNLLGTGNKLSLEYKTETERTGYGFAFNSPNMFGSFWDGSLRYFDNSDGSNYQVQVSRPFYRLSSPWSLLFNLQRDSEEVSEYEAGEEVNRFQRQNNLLNVEFGYKLPIAGKNIHRLKLSAELNDYNFDLAEHGTFHPLPEDRNLSGFWVEYEYIVADYRKLYNINSFNRTEDFNLGWQLNARIGQYNKGFGADDNALFWKFSALKNWQLASDIWLLSDTSWQQRQFEQQQFLISSHWQLVKHLTDYSSFVAKLNIDKGNNLFRDEPLYIGGENNMRAYPEFFRSGEARIINTLEYRRYTDWSIWQLLDVAFVGYLDVGKVWPAGDQPMAETDSSTLVGVGGGLRLLSSHSSRGAMIHIDVTKAVTDNDNLNGVEFRLMASRSF</sequence>
<dbReference type="Proteomes" id="UP000242258">
    <property type="component" value="Unassembled WGS sequence"/>
</dbReference>
<protein>
    <recommendedName>
        <fullName evidence="4">Bacterial surface antigen (D15) domain-containing protein</fullName>
    </recommendedName>
</protein>
<evidence type="ECO:0008006" key="4">
    <source>
        <dbReference type="Google" id="ProtNLM"/>
    </source>
</evidence>
<keyword evidence="1" id="KW-0732">Signal</keyword>
<evidence type="ECO:0000256" key="1">
    <source>
        <dbReference type="SAM" id="SignalP"/>
    </source>
</evidence>